<dbReference type="Pfam" id="PF08282">
    <property type="entry name" value="Hydrolase_3"/>
    <property type="match status" value="1"/>
</dbReference>
<reference evidence="1" key="1">
    <citation type="journal article" date="2013" name="Environ. Microbiol.">
        <title>Microbiota from the distal guts of lean and obese adolescents exhibit partial functional redundancy besides clear differences in community structure.</title>
        <authorList>
            <person name="Ferrer M."/>
            <person name="Ruiz A."/>
            <person name="Lanza F."/>
            <person name="Haange S.B."/>
            <person name="Oberbach A."/>
            <person name="Till H."/>
            <person name="Bargiela R."/>
            <person name="Campoy C."/>
            <person name="Segura M.T."/>
            <person name="Richter M."/>
            <person name="von Bergen M."/>
            <person name="Seifert J."/>
            <person name="Suarez A."/>
        </authorList>
    </citation>
    <scope>NUCLEOTIDE SEQUENCE</scope>
</reference>
<organism evidence="1">
    <name type="scientific">human gut metagenome</name>
    <dbReference type="NCBI Taxonomy" id="408170"/>
    <lineage>
        <taxon>unclassified sequences</taxon>
        <taxon>metagenomes</taxon>
        <taxon>organismal metagenomes</taxon>
    </lineage>
</organism>
<dbReference type="PROSITE" id="PS01229">
    <property type="entry name" value="COF_2"/>
    <property type="match status" value="1"/>
</dbReference>
<comment type="caution">
    <text evidence="1">The sequence shown here is derived from an EMBL/GenBank/DDBJ whole genome shotgun (WGS) entry which is preliminary data.</text>
</comment>
<dbReference type="InterPro" id="IPR023214">
    <property type="entry name" value="HAD_sf"/>
</dbReference>
<feature type="non-terminal residue" evidence="1">
    <location>
        <position position="188"/>
    </location>
</feature>
<gene>
    <name evidence="1" type="ORF">OBE_14270</name>
</gene>
<dbReference type="InterPro" id="IPR036412">
    <property type="entry name" value="HAD-like_sf"/>
</dbReference>
<dbReference type="PANTHER" id="PTHR10000:SF25">
    <property type="entry name" value="PHOSPHATASE YKRA-RELATED"/>
    <property type="match status" value="1"/>
</dbReference>
<dbReference type="GO" id="GO:0008967">
    <property type="term" value="F:phosphoglycolate phosphatase activity"/>
    <property type="evidence" value="ECO:0007669"/>
    <property type="project" value="UniProtKB-EC"/>
</dbReference>
<protein>
    <submittedName>
        <fullName evidence="1">HAD-superfamily hydrolase</fullName>
        <ecNumber evidence="1">3.1.3.18</ecNumber>
    </submittedName>
</protein>
<feature type="non-terminal residue" evidence="1">
    <location>
        <position position="1"/>
    </location>
</feature>
<evidence type="ECO:0000313" key="1">
    <source>
        <dbReference type="EMBL" id="EKC50163.1"/>
    </source>
</evidence>
<dbReference type="EMBL" id="AJWZ01009838">
    <property type="protein sequence ID" value="EKC50163.1"/>
    <property type="molecule type" value="Genomic_DNA"/>
</dbReference>
<keyword evidence="1" id="KW-0378">Hydrolase</keyword>
<dbReference type="SUPFAM" id="SSF56784">
    <property type="entry name" value="HAD-like"/>
    <property type="match status" value="1"/>
</dbReference>
<proteinExistence type="predicted"/>
<accession>K1RXY6</accession>
<dbReference type="Gene3D" id="3.40.50.1000">
    <property type="entry name" value="HAD superfamily/HAD-like"/>
    <property type="match status" value="1"/>
</dbReference>
<dbReference type="GO" id="GO:0000287">
    <property type="term" value="F:magnesium ion binding"/>
    <property type="evidence" value="ECO:0007669"/>
    <property type="project" value="TreeGrafter"/>
</dbReference>
<sequence length="188" mass="21294">VYQGDIIYDRIFSHEEVSYLMKHFDNVKARYAFIGKVCAWCRNMDPDSIRYFNRIYGMNDFAKTEWNPGDVTANSLEFMFDTEEEFDRCKTAFDGSMILNRHRGNASADLAFVGNDKGNAIRLLTKHANIDLKDTIAFGDGNNDVSMLKLVHCGIAMGNGTEEAKQAADFVTDSIFDDGIYKALIRLN</sequence>
<dbReference type="GO" id="GO:0005829">
    <property type="term" value="C:cytosol"/>
    <property type="evidence" value="ECO:0007669"/>
    <property type="project" value="TreeGrafter"/>
</dbReference>
<name>K1RXY6_9ZZZZ</name>
<dbReference type="EC" id="3.1.3.18" evidence="1"/>
<dbReference type="AlphaFoldDB" id="K1RXY6"/>
<dbReference type="PANTHER" id="PTHR10000">
    <property type="entry name" value="PHOSPHOSERINE PHOSPHATASE"/>
    <property type="match status" value="1"/>
</dbReference>